<feature type="region of interest" description="Disordered" evidence="1">
    <location>
        <begin position="2187"/>
        <end position="2249"/>
    </location>
</feature>
<feature type="compositionally biased region" description="Basic and acidic residues" evidence="1">
    <location>
        <begin position="2188"/>
        <end position="2244"/>
    </location>
</feature>
<dbReference type="EMBL" id="AEYJ02001061">
    <property type="protein sequence ID" value="KFH05041.1"/>
    <property type="molecule type" value="Genomic_DNA"/>
</dbReference>
<feature type="compositionally biased region" description="Basic and acidic residues" evidence="1">
    <location>
        <begin position="1656"/>
        <end position="1670"/>
    </location>
</feature>
<organism evidence="2 3">
    <name type="scientific">Toxoplasma gondii VAND</name>
    <dbReference type="NCBI Taxonomy" id="933077"/>
    <lineage>
        <taxon>Eukaryota</taxon>
        <taxon>Sar</taxon>
        <taxon>Alveolata</taxon>
        <taxon>Apicomplexa</taxon>
        <taxon>Conoidasida</taxon>
        <taxon>Coccidia</taxon>
        <taxon>Eucoccidiorida</taxon>
        <taxon>Eimeriorina</taxon>
        <taxon>Sarcocystidae</taxon>
        <taxon>Toxoplasma</taxon>
    </lineage>
</organism>
<feature type="region of interest" description="Disordered" evidence="1">
    <location>
        <begin position="1"/>
        <end position="89"/>
    </location>
</feature>
<feature type="compositionally biased region" description="Low complexity" evidence="1">
    <location>
        <begin position="953"/>
        <end position="965"/>
    </location>
</feature>
<feature type="compositionally biased region" description="Polar residues" evidence="1">
    <location>
        <begin position="1301"/>
        <end position="1311"/>
    </location>
</feature>
<feature type="region of interest" description="Disordered" evidence="1">
    <location>
        <begin position="943"/>
        <end position="967"/>
    </location>
</feature>
<feature type="compositionally biased region" description="Low complexity" evidence="1">
    <location>
        <begin position="14"/>
        <end position="29"/>
    </location>
</feature>
<feature type="compositionally biased region" description="Basic and acidic residues" evidence="1">
    <location>
        <begin position="1280"/>
        <end position="1290"/>
    </location>
</feature>
<dbReference type="VEuPathDB" id="ToxoDB:TGVAND_219738"/>
<feature type="region of interest" description="Disordered" evidence="1">
    <location>
        <begin position="2420"/>
        <end position="2450"/>
    </location>
</feature>
<dbReference type="OrthoDB" id="333075at2759"/>
<gene>
    <name evidence="2" type="ORF">TGVAND_219738</name>
</gene>
<reference evidence="2 3" key="2">
    <citation type="journal article" date="2015" name="Eukaryot. Cell">
        <title>Genetic mapping reveals that sinefungin resistance in Toxoplasma gondii is controlled by a putative amino acid transporter locus that can be used as a negative selectable marker.</title>
        <authorList>
            <person name="Behnke M.S."/>
            <person name="Khan A."/>
            <person name="Sibley L.D."/>
        </authorList>
    </citation>
    <scope>NUCLEOTIDE SEQUENCE [LARGE SCALE GENOMIC DNA]</scope>
    <source>
        <strain evidence="2 3">VAND</strain>
    </source>
</reference>
<feature type="region of interest" description="Disordered" evidence="1">
    <location>
        <begin position="615"/>
        <end position="642"/>
    </location>
</feature>
<feature type="compositionally biased region" description="Basic residues" evidence="1">
    <location>
        <begin position="1"/>
        <end position="12"/>
    </location>
</feature>
<feature type="region of interest" description="Disordered" evidence="1">
    <location>
        <begin position="1492"/>
        <end position="1523"/>
    </location>
</feature>
<feature type="region of interest" description="Disordered" evidence="1">
    <location>
        <begin position="996"/>
        <end position="1114"/>
    </location>
</feature>
<feature type="compositionally biased region" description="Basic and acidic residues" evidence="1">
    <location>
        <begin position="211"/>
        <end position="226"/>
    </location>
</feature>
<feature type="compositionally biased region" description="Basic and acidic residues" evidence="1">
    <location>
        <begin position="2292"/>
        <end position="2310"/>
    </location>
</feature>
<dbReference type="GO" id="GO:0005634">
    <property type="term" value="C:nucleus"/>
    <property type="evidence" value="ECO:0007669"/>
    <property type="project" value="TreeGrafter"/>
</dbReference>
<evidence type="ECO:0000313" key="3">
    <source>
        <dbReference type="Proteomes" id="UP000028840"/>
    </source>
</evidence>
<feature type="region of interest" description="Disordered" evidence="1">
    <location>
        <begin position="190"/>
        <end position="226"/>
    </location>
</feature>
<reference evidence="2 3" key="1">
    <citation type="submission" date="2014-08" db="EMBL/GenBank/DDBJ databases">
        <authorList>
            <person name="Sibley D."/>
            <person name="Venepally P."/>
            <person name="Karamycheva S."/>
            <person name="Hadjithomas M."/>
            <person name="Khan A."/>
            <person name="Brunk B."/>
            <person name="Roos D."/>
            <person name="Caler E."/>
            <person name="Lorenzi H."/>
        </authorList>
    </citation>
    <scope>NUCLEOTIDE SEQUENCE [LARGE SCALE GENOMIC DNA]</scope>
    <source>
        <strain evidence="2 3">VAND</strain>
    </source>
</reference>
<evidence type="ECO:0000256" key="1">
    <source>
        <dbReference type="SAM" id="MobiDB-lite"/>
    </source>
</evidence>
<feature type="compositionally biased region" description="Basic and acidic residues" evidence="1">
    <location>
        <begin position="1336"/>
        <end position="1362"/>
    </location>
</feature>
<feature type="compositionally biased region" description="Low complexity" evidence="1">
    <location>
        <begin position="1492"/>
        <end position="1509"/>
    </location>
</feature>
<dbReference type="PANTHER" id="PTHR13275:SF4">
    <property type="entry name" value="VACUOLAR PROTEIN SORTING-ASSOCIATED PROTEIN 72 HOMOLOG"/>
    <property type="match status" value="1"/>
</dbReference>
<feature type="region of interest" description="Disordered" evidence="1">
    <location>
        <begin position="1208"/>
        <end position="1312"/>
    </location>
</feature>
<feature type="region of interest" description="Disordered" evidence="1">
    <location>
        <begin position="1610"/>
        <end position="1686"/>
    </location>
</feature>
<dbReference type="Proteomes" id="UP000028840">
    <property type="component" value="Unassembled WGS sequence"/>
</dbReference>
<feature type="region of interest" description="Disordered" evidence="1">
    <location>
        <begin position="2265"/>
        <end position="2316"/>
    </location>
</feature>
<feature type="compositionally biased region" description="Polar residues" evidence="1">
    <location>
        <begin position="1246"/>
        <end position="1271"/>
    </location>
</feature>
<feature type="compositionally biased region" description="Basic and acidic residues" evidence="1">
    <location>
        <begin position="884"/>
        <end position="919"/>
    </location>
</feature>
<feature type="compositionally biased region" description="Basic and acidic residues" evidence="1">
    <location>
        <begin position="64"/>
        <end position="76"/>
    </location>
</feature>
<feature type="region of interest" description="Disordered" evidence="1">
    <location>
        <begin position="884"/>
        <end position="923"/>
    </location>
</feature>
<comment type="caution">
    <text evidence="2">The sequence shown here is derived from an EMBL/GenBank/DDBJ whole genome shotgun (WGS) entry which is preliminary data.</text>
</comment>
<feature type="compositionally biased region" description="Gly residues" evidence="1">
    <location>
        <begin position="196"/>
        <end position="210"/>
    </location>
</feature>
<feature type="region of interest" description="Disordered" evidence="1">
    <location>
        <begin position="2052"/>
        <end position="2107"/>
    </location>
</feature>
<name>A0A086PXF9_TOXGO</name>
<feature type="region of interest" description="Disordered" evidence="1">
    <location>
        <begin position="1334"/>
        <end position="1369"/>
    </location>
</feature>
<sequence length="2546" mass="275124">MTRPNPPKKKGQGRPATPAARRMQQAPAPFEKRKKTVGGPKERPASFTDTRVTAKNNFLLARQRRQEEREEREGSFLKKRLPATSLSPREAAKDLEEALQKIRHPTPRIRVTGLVHLSSSLSRLLAAPLCAHIESSSSQFSSLLNPLLPTLLPALLGSGLSERDPAARTAVRASWASLLSLVAPLRARPGRRGLGRRGTGGGATAVGGETGHGDEPWDGETEARQEGDSQILCAHRKRIAILLQNGLTALDPDTRLDTLRLIDTARRLCPSLLVGEEELPFSIINVLTCGTATLPAFTSLALPLLLHLLPPHLPSLPRVPFLSSAFSSPRFSASTAAGTNALSARKDAIWTALSPPQQARVKQLAALFNKTCKLWLQLIEDLKATCRGRPASLALSALHAGGSKETDGQKHRLQKAGKDNLSDLLLHLFNCLRLLYLLLLGTRQLLPDERVARMVESEEAERTEGGSASLATNCDVHGNPARRLSSLQSEKNCLLVVLLLQLSESASLKPQDESGSKGTLTHNQSGDLFFFFVRHVLSSLSFLLSFSLPADTPAASASCSALLQALRLGLASLTFRLASFPLSPLLTNTGEVFASGSAGALWAFSPLRTAAGDRDASQSIRGASVKKRGRESEKACDGDSASEVDGLPTLLLPPAFTSLFLSCYLTALLFLLHLARQMRSGLESVQAELRGQGPRAKSAHKKVAKENIFLLITRTGNAAFCVPLELGPSAHSLRVESDGVVGSPGPIAGGQRGDFLESAPGSCLSHFAFFSFSRRTVFLTDLILQACTAFFAPLVSGLQAEVERFTSRAGGGAEASFSLSRRLDVSSSAPTFFSLILSSLFPSLGSRGSRGVSGKRKTLFAPALLHNCLEDLRRSAFFDELLRGEQEEQEGEDQRAEERKGEEGGAEDRGQRNEGKNEARGSAASHLVAAVLDTFSALEQTTWKRSRAREESSVSSPHSESVSPREQSHAASACVLGIETILVESVSLLVSLPLVSPYPHAAPEGRRRKPTEVVEAEEDHDEDEEEEDDDEEEEGDEEKEEGDEEKEEGDEEKEEGDEEKEEGDEEEEEDEEEVSPVSPPEKNDDVEDEGSSQEKDACGKNAHSSSLPTNLDPGEDVSAFVGCEKRSKLAVCASPERVPDDGITQLSVTLLPLAFLLLGAAPTEIAAALPSVLSPLYRTFFAALEDPPFSVSGDSRLAQVLASCAAAGDGPSHARQQKKQRSSANLRDTGGGEETPGERQHGADNASPSAAGNRAPQQMKETGDSRQSPTKGDSEVTLGEEAKRAEETQKARAKGRAGTVENASGSANPRTRNWGVLVGQMYVKLCSTVAALSSGDDMRGERGERDVGEKRNERASEREESTPQRASVAHVHRAAEMANWIAQVMRHIALRRNEKVEFLGLFRAFESSLLSLFFSPGGQAHPERHSETEACLFQRASLSRSSQLSPGRAPLFFRLPSACRSLPLSLLSLLDRRSLCDLLPQLLRTVVLPSRSTSPRVSSSPQSPSSSSPELLQATASSRASPPDACLPRISISASSRCEAEACQDLLEILLRSLTSCSFSDAQGASADADQASVRRAFQWLEKLLLSLLCSATKPFADSQEATRSVAKLAARPGSEVGQSVGETGCRGTAKAAGDDGRGASTPKRRKLDSDGQAAGEDRRADEAANREENGDVSVSPLEETLRHDEESSCSLSSSLPPCFFLPSHLPALLNVAAKVSTDILREGFLRFPSLFREPQRAAAREARSEGNLTGSAMLQNEGKREGATCCPRCTILETRIFPLLETVLQIAISGTSHPVASSSTSSSLSSVVASSVSSSASSLPEASLDARGCFSYAAFFGRLHAVTATLVFFRECLAEVGPSFLFLERRNSVWASSTRPSAFCLAAASPAKLSLQSAAYSFPQAATQDPELCPYTSALPVQRVTDGVAFHQTYYFLSQKYRYLVDSLAGGVDVGQAAETKVKTLTFTDWIAARPLLSPISSSLRLLLLFLQNPLFRALAAPLSPSCPSCSTSPPLAELACIPEERSLGTALGAETARLLFGCMYSLEVPALDWGNSEDNEAPGGDVKHGEETCSTAGETDDLSLDAVLNGPLGKPPADEDRKEGNSVSDSLAKASGHEAAAFLGLLIDLVCATACLCPCLSARERETSQDEGDAESLMLFTHFFRFFVFLLRALDMLLRDQLVGFPAACETRESDGSEAETRRGDEAEESGKPAPREKSDALGEPRGQGESRQTVEEWENGRERTGAEPASVMAVLDALLSEEKLKLESRKGNADEGQSAKQGKHMFTSATKHTSPDCETGRQTEREQRDGVEAGEAAQGRGEHLEILLTCLAIALGIHDRARTRLAETHFGARRAERMHWLGVYRKTKAEEQWRKRNAQLPLWRRHLATQGFDPERETGEGEARRLSRDQQGCLFFSSPVRNGEQVAGSGQAQTERGARPVLLSDDGDDDEDEALDALERKERENEEREWSVILCRDESGGQVVREISKELLHITLPRAAKMLSRQGGETRNARVLYFIRRHLMRLSVPPRSVLGERRTAEDKCQYQ</sequence>
<evidence type="ECO:0000313" key="2">
    <source>
        <dbReference type="EMBL" id="KFH05041.1"/>
    </source>
</evidence>
<proteinExistence type="predicted"/>
<protein>
    <submittedName>
        <fullName evidence="2">Uncharacterized protein</fullName>
    </submittedName>
</protein>
<dbReference type="PANTHER" id="PTHR13275">
    <property type="entry name" value="YL-1 PROTEIN TRANSCRIPTION FACTOR-LIKE 1"/>
    <property type="match status" value="1"/>
</dbReference>
<accession>A0A086PXF9</accession>
<feature type="compositionally biased region" description="Acidic residues" evidence="1">
    <location>
        <begin position="1014"/>
        <end position="1074"/>
    </location>
</feature>
<feature type="compositionally biased region" description="Polar residues" evidence="1">
    <location>
        <begin position="47"/>
        <end position="56"/>
    </location>
</feature>